<evidence type="ECO:0000313" key="2">
    <source>
        <dbReference type="EnsemblProtists" id="EKX40354"/>
    </source>
</evidence>
<dbReference type="AlphaFoldDB" id="L1IWW6"/>
<keyword evidence="3" id="KW-1185">Reference proteome</keyword>
<sequence length="219" mass="24715">MFCCEAERWLKGSASHVVVLYIDLKNEKLLGLVACSLLLHMRIYSSAQEAANMYSMLRFVDPNYPFPKSYVRLLGFFMKLNVSSPDKAPADPPRKRLRSIMLHRASTFSLHDNQSSFLFFRIKNSGNLFTSSAMSDANSVTGFDATMFSMRPHVVVQGEVLVECLARGRVLFSSLLSTSACSEREVLSDFELDWTAEGQKFAKKNISIELAFDDLISQR</sequence>
<reference evidence="1 3" key="1">
    <citation type="journal article" date="2012" name="Nature">
        <title>Algal genomes reveal evolutionary mosaicism and the fate of nucleomorphs.</title>
        <authorList>
            <consortium name="DOE Joint Genome Institute"/>
            <person name="Curtis B.A."/>
            <person name="Tanifuji G."/>
            <person name="Burki F."/>
            <person name="Gruber A."/>
            <person name="Irimia M."/>
            <person name="Maruyama S."/>
            <person name="Arias M.C."/>
            <person name="Ball S.G."/>
            <person name="Gile G.H."/>
            <person name="Hirakawa Y."/>
            <person name="Hopkins J.F."/>
            <person name="Kuo A."/>
            <person name="Rensing S.A."/>
            <person name="Schmutz J."/>
            <person name="Symeonidi A."/>
            <person name="Elias M."/>
            <person name="Eveleigh R.J."/>
            <person name="Herman E.K."/>
            <person name="Klute M.J."/>
            <person name="Nakayama T."/>
            <person name="Obornik M."/>
            <person name="Reyes-Prieto A."/>
            <person name="Armbrust E.V."/>
            <person name="Aves S.J."/>
            <person name="Beiko R.G."/>
            <person name="Coutinho P."/>
            <person name="Dacks J.B."/>
            <person name="Durnford D.G."/>
            <person name="Fast N.M."/>
            <person name="Green B.R."/>
            <person name="Grisdale C.J."/>
            <person name="Hempel F."/>
            <person name="Henrissat B."/>
            <person name="Hoppner M.P."/>
            <person name="Ishida K."/>
            <person name="Kim E."/>
            <person name="Koreny L."/>
            <person name="Kroth P.G."/>
            <person name="Liu Y."/>
            <person name="Malik S.B."/>
            <person name="Maier U.G."/>
            <person name="McRose D."/>
            <person name="Mock T."/>
            <person name="Neilson J.A."/>
            <person name="Onodera N.T."/>
            <person name="Poole A.M."/>
            <person name="Pritham E.J."/>
            <person name="Richards T.A."/>
            <person name="Rocap G."/>
            <person name="Roy S.W."/>
            <person name="Sarai C."/>
            <person name="Schaack S."/>
            <person name="Shirato S."/>
            <person name="Slamovits C.H."/>
            <person name="Spencer D.F."/>
            <person name="Suzuki S."/>
            <person name="Worden A.Z."/>
            <person name="Zauner S."/>
            <person name="Barry K."/>
            <person name="Bell C."/>
            <person name="Bharti A.K."/>
            <person name="Crow J.A."/>
            <person name="Grimwood J."/>
            <person name="Kramer R."/>
            <person name="Lindquist E."/>
            <person name="Lucas S."/>
            <person name="Salamov A."/>
            <person name="McFadden G.I."/>
            <person name="Lane C.E."/>
            <person name="Keeling P.J."/>
            <person name="Gray M.W."/>
            <person name="Grigoriev I.V."/>
            <person name="Archibald J.M."/>
        </authorList>
    </citation>
    <scope>NUCLEOTIDE SEQUENCE</scope>
    <source>
        <strain evidence="1 3">CCMP2712</strain>
    </source>
</reference>
<dbReference type="KEGG" id="gtt:GUITHDRAFT_113591"/>
<accession>L1IWW6</accession>
<dbReference type="Gene3D" id="3.90.190.10">
    <property type="entry name" value="Protein tyrosine phosphatase superfamily"/>
    <property type="match status" value="1"/>
</dbReference>
<dbReference type="Proteomes" id="UP000011087">
    <property type="component" value="Unassembled WGS sequence"/>
</dbReference>
<reference evidence="2" key="3">
    <citation type="submission" date="2016-03" db="UniProtKB">
        <authorList>
            <consortium name="EnsemblProtists"/>
        </authorList>
    </citation>
    <scope>IDENTIFICATION</scope>
</reference>
<dbReference type="EnsemblProtists" id="EKX40354">
    <property type="protein sequence ID" value="EKX40354"/>
    <property type="gene ID" value="GUITHDRAFT_113591"/>
</dbReference>
<evidence type="ECO:0000313" key="1">
    <source>
        <dbReference type="EMBL" id="EKX40354.1"/>
    </source>
</evidence>
<gene>
    <name evidence="1" type="ORF">GUITHDRAFT_113591</name>
</gene>
<name>L1IWW6_GUITC</name>
<dbReference type="Gene3D" id="2.60.40.1110">
    <property type="match status" value="1"/>
</dbReference>
<dbReference type="GeneID" id="17297049"/>
<evidence type="ECO:0000313" key="3">
    <source>
        <dbReference type="Proteomes" id="UP000011087"/>
    </source>
</evidence>
<dbReference type="PaxDb" id="55529-EKX40354"/>
<dbReference type="HOGENOM" id="CLU_1263647_0_0_1"/>
<proteinExistence type="predicted"/>
<organism evidence="1">
    <name type="scientific">Guillardia theta (strain CCMP2712)</name>
    <name type="common">Cryptophyte</name>
    <dbReference type="NCBI Taxonomy" id="905079"/>
    <lineage>
        <taxon>Eukaryota</taxon>
        <taxon>Cryptophyceae</taxon>
        <taxon>Pyrenomonadales</taxon>
        <taxon>Geminigeraceae</taxon>
        <taxon>Guillardia</taxon>
    </lineage>
</organism>
<dbReference type="RefSeq" id="XP_005827334.1">
    <property type="nucleotide sequence ID" value="XM_005827277.1"/>
</dbReference>
<dbReference type="InterPro" id="IPR029021">
    <property type="entry name" value="Prot-tyrosine_phosphatase-like"/>
</dbReference>
<dbReference type="EMBL" id="JH993032">
    <property type="protein sequence ID" value="EKX40354.1"/>
    <property type="molecule type" value="Genomic_DNA"/>
</dbReference>
<protein>
    <recommendedName>
        <fullName evidence="4">C2 tensin-type domain-containing protein</fullName>
    </recommendedName>
</protein>
<evidence type="ECO:0008006" key="4">
    <source>
        <dbReference type="Google" id="ProtNLM"/>
    </source>
</evidence>
<reference evidence="3" key="2">
    <citation type="submission" date="2012-11" db="EMBL/GenBank/DDBJ databases">
        <authorList>
            <person name="Kuo A."/>
            <person name="Curtis B.A."/>
            <person name="Tanifuji G."/>
            <person name="Burki F."/>
            <person name="Gruber A."/>
            <person name="Irimia M."/>
            <person name="Maruyama S."/>
            <person name="Arias M.C."/>
            <person name="Ball S.G."/>
            <person name="Gile G.H."/>
            <person name="Hirakawa Y."/>
            <person name="Hopkins J.F."/>
            <person name="Rensing S.A."/>
            <person name="Schmutz J."/>
            <person name="Symeonidi A."/>
            <person name="Elias M."/>
            <person name="Eveleigh R.J."/>
            <person name="Herman E.K."/>
            <person name="Klute M.J."/>
            <person name="Nakayama T."/>
            <person name="Obornik M."/>
            <person name="Reyes-Prieto A."/>
            <person name="Armbrust E.V."/>
            <person name="Aves S.J."/>
            <person name="Beiko R.G."/>
            <person name="Coutinho P."/>
            <person name="Dacks J.B."/>
            <person name="Durnford D.G."/>
            <person name="Fast N.M."/>
            <person name="Green B.R."/>
            <person name="Grisdale C."/>
            <person name="Hempe F."/>
            <person name="Henrissat B."/>
            <person name="Hoppner M.P."/>
            <person name="Ishida K.-I."/>
            <person name="Kim E."/>
            <person name="Koreny L."/>
            <person name="Kroth P.G."/>
            <person name="Liu Y."/>
            <person name="Malik S.-B."/>
            <person name="Maier U.G."/>
            <person name="McRose D."/>
            <person name="Mock T."/>
            <person name="Neilson J.A."/>
            <person name="Onodera N.T."/>
            <person name="Poole A.M."/>
            <person name="Pritham E.J."/>
            <person name="Richards T.A."/>
            <person name="Rocap G."/>
            <person name="Roy S.W."/>
            <person name="Sarai C."/>
            <person name="Schaack S."/>
            <person name="Shirato S."/>
            <person name="Slamovits C.H."/>
            <person name="Spencer D.F."/>
            <person name="Suzuki S."/>
            <person name="Worden A.Z."/>
            <person name="Zauner S."/>
            <person name="Barry K."/>
            <person name="Bell C."/>
            <person name="Bharti A.K."/>
            <person name="Crow J.A."/>
            <person name="Grimwood J."/>
            <person name="Kramer R."/>
            <person name="Lindquist E."/>
            <person name="Lucas S."/>
            <person name="Salamov A."/>
            <person name="McFadden G.I."/>
            <person name="Lane C.E."/>
            <person name="Keeling P.J."/>
            <person name="Gray M.W."/>
            <person name="Grigoriev I.V."/>
            <person name="Archibald J.M."/>
        </authorList>
    </citation>
    <scope>NUCLEOTIDE SEQUENCE</scope>
    <source>
        <strain evidence="3">CCMP2712</strain>
    </source>
</reference>